<feature type="domain" description="CRAL-TRIO" evidence="1">
    <location>
        <begin position="134"/>
        <end position="284"/>
    </location>
</feature>
<dbReference type="OMA" id="GAGHIFQ"/>
<reference evidence="2 3" key="1">
    <citation type="journal article" date="2013" name="Nat. Genet.">
        <title>The genome of the hydatid tapeworm Echinococcus granulosus.</title>
        <authorList>
            <person name="Zheng H."/>
            <person name="Zhang W."/>
            <person name="Zhang L."/>
            <person name="Zhang Z."/>
            <person name="Li J."/>
            <person name="Lu G."/>
            <person name="Zhu Y."/>
            <person name="Wang Y."/>
            <person name="Huang Y."/>
            <person name="Liu J."/>
            <person name="Kang H."/>
            <person name="Chen J."/>
            <person name="Wang L."/>
            <person name="Chen A."/>
            <person name="Yu S."/>
            <person name="Gao Z."/>
            <person name="Jin L."/>
            <person name="Gu W."/>
            <person name="Wang Z."/>
            <person name="Zhao L."/>
            <person name="Shi B."/>
            <person name="Wen H."/>
            <person name="Lin R."/>
            <person name="Jones M.K."/>
            <person name="Brejova B."/>
            <person name="Vinar T."/>
            <person name="Zhao G."/>
            <person name="McManus D.P."/>
            <person name="Chen Z."/>
            <person name="Zhou Y."/>
            <person name="Wang S."/>
        </authorList>
    </citation>
    <scope>NUCLEOTIDE SEQUENCE [LARGE SCALE GENOMIC DNA]</scope>
</reference>
<dbReference type="EMBL" id="APAU02000049">
    <property type="protein sequence ID" value="EUB59144.1"/>
    <property type="molecule type" value="Genomic_DNA"/>
</dbReference>
<dbReference type="CDD" id="cd00170">
    <property type="entry name" value="SEC14"/>
    <property type="match status" value="1"/>
</dbReference>
<dbReference type="PANTHER" id="PTHR10174:SF130">
    <property type="entry name" value="ALPHA-TOCOPHEROL TRANSFER PROTEIN-LIKE"/>
    <property type="match status" value="1"/>
</dbReference>
<dbReference type="InterPro" id="IPR036273">
    <property type="entry name" value="CRAL/TRIO_N_dom_sf"/>
</dbReference>
<dbReference type="Gene3D" id="3.40.525.10">
    <property type="entry name" value="CRAL-TRIO lipid binding domain"/>
    <property type="match status" value="1"/>
</dbReference>
<gene>
    <name evidence="2" type="ORF">EGR_06007</name>
</gene>
<evidence type="ECO:0000313" key="3">
    <source>
        <dbReference type="Proteomes" id="UP000019149"/>
    </source>
</evidence>
<evidence type="ECO:0000259" key="1">
    <source>
        <dbReference type="PROSITE" id="PS50191"/>
    </source>
</evidence>
<dbReference type="GO" id="GO:0016020">
    <property type="term" value="C:membrane"/>
    <property type="evidence" value="ECO:0007669"/>
    <property type="project" value="TreeGrafter"/>
</dbReference>
<keyword evidence="3" id="KW-1185">Reference proteome</keyword>
<dbReference type="Proteomes" id="UP000019149">
    <property type="component" value="Unassembled WGS sequence"/>
</dbReference>
<dbReference type="STRING" id="6210.W6UZQ2"/>
<dbReference type="RefSeq" id="XP_024350340.1">
    <property type="nucleotide sequence ID" value="XM_024495256.1"/>
</dbReference>
<dbReference type="Pfam" id="PF00650">
    <property type="entry name" value="CRAL_TRIO"/>
    <property type="match status" value="1"/>
</dbReference>
<dbReference type="OrthoDB" id="6682367at2759"/>
<sequence length="347" mass="39441">MCVWTCPVDVFNIGEFDSMQGVRCKMAAAEELPTKYVKLAKAQLREDPTNVSAHVEALRRWLASTPHLTCPDDEEFLVMFLRQSKYLHAKAQARLDNFCTLSTKKFIGDVIWGTPLDLNSNALDSYLNAGMHLPLGYLRNGRMGVWIRPGAWNPNVLSLAQMIYYAYKVIYMVALDPRTIIGGTVVLVDFTGSTSKQIVNDPNEIKSWSRFLQEAIPMRPRRIIFYNEDKLSDTVENIIMFYMKEKIKRRMFKCGPDIAKVFQVEPNLRPALPSNVGGEGRPLKDLIQANKRHFLEFYGKGDPTGTIKVDESKRPMSACEFLRAYKDYNADVMGKSGTYIKANQGEI</sequence>
<organism evidence="2 3">
    <name type="scientific">Echinococcus granulosus</name>
    <name type="common">Hydatid tapeworm</name>
    <dbReference type="NCBI Taxonomy" id="6210"/>
    <lineage>
        <taxon>Eukaryota</taxon>
        <taxon>Metazoa</taxon>
        <taxon>Spiralia</taxon>
        <taxon>Lophotrochozoa</taxon>
        <taxon>Platyhelminthes</taxon>
        <taxon>Cestoda</taxon>
        <taxon>Eucestoda</taxon>
        <taxon>Cyclophyllidea</taxon>
        <taxon>Taeniidae</taxon>
        <taxon>Echinococcus</taxon>
        <taxon>Echinococcus granulosus group</taxon>
    </lineage>
</organism>
<dbReference type="GeneID" id="36341722"/>
<dbReference type="KEGG" id="egl:EGR_06007"/>
<name>W6UZQ2_ECHGR</name>
<comment type="caution">
    <text evidence="2">The sequence shown here is derived from an EMBL/GenBank/DDBJ whole genome shotgun (WGS) entry which is preliminary data.</text>
</comment>
<dbReference type="InterPro" id="IPR001251">
    <property type="entry name" value="CRAL-TRIO_dom"/>
</dbReference>
<dbReference type="AlphaFoldDB" id="W6UZQ2"/>
<dbReference type="Gene3D" id="1.20.5.1200">
    <property type="entry name" value="Alpha-tocopherol transfer"/>
    <property type="match status" value="1"/>
</dbReference>
<proteinExistence type="predicted"/>
<dbReference type="SUPFAM" id="SSF52087">
    <property type="entry name" value="CRAL/TRIO domain"/>
    <property type="match status" value="1"/>
</dbReference>
<dbReference type="GO" id="GO:1902936">
    <property type="term" value="F:phosphatidylinositol bisphosphate binding"/>
    <property type="evidence" value="ECO:0007669"/>
    <property type="project" value="TreeGrafter"/>
</dbReference>
<dbReference type="CTD" id="36341722"/>
<evidence type="ECO:0000313" key="2">
    <source>
        <dbReference type="EMBL" id="EUB59144.1"/>
    </source>
</evidence>
<dbReference type="PANTHER" id="PTHR10174">
    <property type="entry name" value="ALPHA-TOCOPHEROL TRANSFER PROTEIN-RELATED"/>
    <property type="match status" value="1"/>
</dbReference>
<dbReference type="InterPro" id="IPR036865">
    <property type="entry name" value="CRAL-TRIO_dom_sf"/>
</dbReference>
<protein>
    <submittedName>
        <fullName evidence="2">Alpha-tocopherol transfer protein-like protein</fullName>
    </submittedName>
</protein>
<dbReference type="SUPFAM" id="SSF46938">
    <property type="entry name" value="CRAL/TRIO N-terminal domain"/>
    <property type="match status" value="1"/>
</dbReference>
<accession>W6UZQ2</accession>
<dbReference type="PROSITE" id="PS50191">
    <property type="entry name" value="CRAL_TRIO"/>
    <property type="match status" value="1"/>
</dbReference>
<dbReference type="Gene3D" id="1.10.8.20">
    <property type="entry name" value="N-terminal domain of phosphatidylinositol transfer protein sec14p"/>
    <property type="match status" value="1"/>
</dbReference>